<accession>A0A1S4CJD4</accession>
<gene>
    <name evidence="2" type="primary">LOC107819517</name>
</gene>
<dbReference type="RefSeq" id="XP_016501116.1">
    <property type="nucleotide sequence ID" value="XM_016645630.1"/>
</dbReference>
<dbReference type="PaxDb" id="4097-A0A1S4CJD4"/>
<reference evidence="2" key="1">
    <citation type="submission" date="2025-08" db="UniProtKB">
        <authorList>
            <consortium name="RefSeq"/>
        </authorList>
    </citation>
    <scope>IDENTIFICATION</scope>
</reference>
<dbReference type="AlphaFoldDB" id="A0A1S4CJD4"/>
<dbReference type="PANTHER" id="PTHR46033">
    <property type="entry name" value="PROTEIN MAIN-LIKE 2"/>
    <property type="match status" value="1"/>
</dbReference>
<dbReference type="InterPro" id="IPR044824">
    <property type="entry name" value="MAIN-like"/>
</dbReference>
<name>A0A1S4CJD4_TOBAC</name>
<dbReference type="KEGG" id="nta:107819517"/>
<organism evidence="2">
    <name type="scientific">Nicotiana tabacum</name>
    <name type="common">Common tobacco</name>
    <dbReference type="NCBI Taxonomy" id="4097"/>
    <lineage>
        <taxon>Eukaryota</taxon>
        <taxon>Viridiplantae</taxon>
        <taxon>Streptophyta</taxon>
        <taxon>Embryophyta</taxon>
        <taxon>Tracheophyta</taxon>
        <taxon>Spermatophyta</taxon>
        <taxon>Magnoliopsida</taxon>
        <taxon>eudicotyledons</taxon>
        <taxon>Gunneridae</taxon>
        <taxon>Pentapetalae</taxon>
        <taxon>asterids</taxon>
        <taxon>lamiids</taxon>
        <taxon>Solanales</taxon>
        <taxon>Solanaceae</taxon>
        <taxon>Nicotianoideae</taxon>
        <taxon>Nicotianeae</taxon>
        <taxon>Nicotiana</taxon>
    </lineage>
</organism>
<dbReference type="Pfam" id="PF10536">
    <property type="entry name" value="PMD"/>
    <property type="match status" value="1"/>
</dbReference>
<evidence type="ECO:0000313" key="2">
    <source>
        <dbReference type="RefSeq" id="XP_016501116.1"/>
    </source>
</evidence>
<protein>
    <submittedName>
        <fullName evidence="2">Serine/threonine-protein phosphatase 7 long form homolog</fullName>
    </submittedName>
</protein>
<dbReference type="GO" id="GO:0010073">
    <property type="term" value="P:meristem maintenance"/>
    <property type="evidence" value="ECO:0007669"/>
    <property type="project" value="InterPro"/>
</dbReference>
<proteinExistence type="predicted"/>
<evidence type="ECO:0000259" key="1">
    <source>
        <dbReference type="Pfam" id="PF10536"/>
    </source>
</evidence>
<feature type="domain" description="Aminotransferase-like plant mobile" evidence="1">
    <location>
        <begin position="1"/>
        <end position="150"/>
    </location>
</feature>
<feature type="non-terminal residue" evidence="2">
    <location>
        <position position="202"/>
    </location>
</feature>
<dbReference type="InterPro" id="IPR019557">
    <property type="entry name" value="AminoTfrase-like_pln_mobile"/>
</dbReference>
<dbReference type="PANTHER" id="PTHR46033:SF8">
    <property type="entry name" value="PROTEIN MAINTENANCE OF MERISTEMS-LIKE"/>
    <property type="match status" value="1"/>
</dbReference>
<dbReference type="OrthoDB" id="1936739at2759"/>
<sequence length="202" mass="23167">MYGVPLDGHPVALLPNMREYTGYQYMEMLQWLTGFRPADEGALSEASRLQLTSIRQHMEAMHDDITDDPPDLHIHRYTRLLMLLMFGGVLFPNTSGNFVSLRFIHHLDRLDDLHQYSWGATILGYLYMQMCRVSMSTQYDIAGFLPLLQLQPPLPPLALGAPPPFLPLARRWVDRRGYGGEYEARHNLPLCRDLLDLLEGAQ</sequence>